<dbReference type="AlphaFoldDB" id="A0A1E3WJ87"/>
<proteinExistence type="predicted"/>
<organism evidence="1 2">
    <name type="scientific">Vibrio scophthalmi</name>
    <dbReference type="NCBI Taxonomy" id="45658"/>
    <lineage>
        <taxon>Bacteria</taxon>
        <taxon>Pseudomonadati</taxon>
        <taxon>Pseudomonadota</taxon>
        <taxon>Gammaproteobacteria</taxon>
        <taxon>Vibrionales</taxon>
        <taxon>Vibrionaceae</taxon>
        <taxon>Vibrio</taxon>
    </lineage>
</organism>
<sequence length="246" mass="29367">MIKYLTIPNEIMNRKNPLHYALFDFKNNAEFKLFITILAYSTMIYRTTKKESEHNFSVKGFLGENSIITRNNMTAKKIIIFVNKLESPFFDNIEVIANEIHFKLSRKYKKDLKNNGFEKINIIDLKPISDIRSSKLLVLTEMKKEGYFDYYYLCKVLDLNGIKRRDNKIAKIKKAFKNIEVEFEYKHPKNQNEKREEEHYKFFYNKIDLESDNGKEIDISREYNINEVFSIDDFDLDELVDNSLKS</sequence>
<dbReference type="PATRIC" id="fig|45658.8.peg.28"/>
<dbReference type="EMBL" id="MDCJ01000002">
    <property type="protein sequence ID" value="ODS09795.1"/>
    <property type="molecule type" value="Genomic_DNA"/>
</dbReference>
<evidence type="ECO:0000313" key="2">
    <source>
        <dbReference type="Proteomes" id="UP000095131"/>
    </source>
</evidence>
<dbReference type="Proteomes" id="UP000095131">
    <property type="component" value="Unassembled WGS sequence"/>
</dbReference>
<evidence type="ECO:0008006" key="3">
    <source>
        <dbReference type="Google" id="ProtNLM"/>
    </source>
</evidence>
<dbReference type="RefSeq" id="WP_069445779.1">
    <property type="nucleotide sequence ID" value="NZ_MDCJ01000002.1"/>
</dbReference>
<name>A0A1E3WJ87_9VIBR</name>
<accession>A0A1E3WJ87</accession>
<protein>
    <recommendedName>
        <fullName evidence="3">Initiator Rep protein domain-containing protein</fullName>
    </recommendedName>
</protein>
<reference evidence="1 2" key="1">
    <citation type="submission" date="2016-08" db="EMBL/GenBank/DDBJ databases">
        <title>Genome sequencing of Vibrio scophthalmi strain FP3289, an isolated from Paralichthys olivaceus.</title>
        <authorList>
            <person name="Han H.-J."/>
        </authorList>
    </citation>
    <scope>NUCLEOTIDE SEQUENCE [LARGE SCALE GENOMIC DNA]</scope>
    <source>
        <strain evidence="1 2">FP3289</strain>
    </source>
</reference>
<gene>
    <name evidence="1" type="ORF">VSF3289_00026</name>
</gene>
<comment type="caution">
    <text evidence="1">The sequence shown here is derived from an EMBL/GenBank/DDBJ whole genome shotgun (WGS) entry which is preliminary data.</text>
</comment>
<evidence type="ECO:0000313" key="1">
    <source>
        <dbReference type="EMBL" id="ODS09795.1"/>
    </source>
</evidence>
<dbReference type="OrthoDB" id="7065474at2"/>